<comment type="caution">
    <text evidence="3">The sequence shown here is derived from an EMBL/GenBank/DDBJ whole genome shotgun (WGS) entry which is preliminary data.</text>
</comment>
<dbReference type="Pfam" id="PF02944">
    <property type="entry name" value="BESS"/>
    <property type="match status" value="1"/>
</dbReference>
<protein>
    <recommendedName>
        <fullName evidence="2">BESS domain-containing protein</fullName>
    </recommendedName>
</protein>
<dbReference type="Proteomes" id="UP001566132">
    <property type="component" value="Unassembled WGS sequence"/>
</dbReference>
<proteinExistence type="predicted"/>
<evidence type="ECO:0000259" key="2">
    <source>
        <dbReference type="PROSITE" id="PS51031"/>
    </source>
</evidence>
<comment type="subcellular location">
    <subcellularLocation>
        <location evidence="1">Nucleus</location>
    </subcellularLocation>
</comment>
<evidence type="ECO:0000256" key="1">
    <source>
        <dbReference type="PROSITE-ProRule" id="PRU00371"/>
    </source>
</evidence>
<sequence length="161" mass="18149">MSNSHIVDDVSQDTTTNDILLDITDEICNIPQINSTLQCEAVHKDPKKPKNKPTTSNSDETLLNIVSRPEDPDEQFMLSCVPILIKLTLRKNMIARMKIQNVLFDLAFEKNKYETQFESSKDCSVLSIPLSSSNPSSSSALTSENNSIFTSFNYRTERDDL</sequence>
<accession>A0ABD1EG15</accession>
<reference evidence="3 4" key="1">
    <citation type="submission" date="2024-05" db="EMBL/GenBank/DDBJ databases">
        <title>Genetic variation in Jamaican populations of the coffee berry borer (Hypothenemus hampei).</title>
        <authorList>
            <person name="Errbii M."/>
            <person name="Myrie A."/>
        </authorList>
    </citation>
    <scope>NUCLEOTIDE SEQUENCE [LARGE SCALE GENOMIC DNA]</scope>
    <source>
        <strain evidence="3">JA-Hopewell-2020-01-JO</strain>
        <tissue evidence="3">Whole body</tissue>
    </source>
</reference>
<keyword evidence="1" id="KW-0539">Nucleus</keyword>
<keyword evidence="4" id="KW-1185">Reference proteome</keyword>
<dbReference type="PROSITE" id="PS51031">
    <property type="entry name" value="BESS"/>
    <property type="match status" value="1"/>
</dbReference>
<dbReference type="GO" id="GO:0005634">
    <property type="term" value="C:nucleus"/>
    <property type="evidence" value="ECO:0007669"/>
    <property type="project" value="UniProtKB-SubCell"/>
</dbReference>
<organism evidence="3 4">
    <name type="scientific">Hypothenemus hampei</name>
    <name type="common">Coffee berry borer</name>
    <dbReference type="NCBI Taxonomy" id="57062"/>
    <lineage>
        <taxon>Eukaryota</taxon>
        <taxon>Metazoa</taxon>
        <taxon>Ecdysozoa</taxon>
        <taxon>Arthropoda</taxon>
        <taxon>Hexapoda</taxon>
        <taxon>Insecta</taxon>
        <taxon>Pterygota</taxon>
        <taxon>Neoptera</taxon>
        <taxon>Endopterygota</taxon>
        <taxon>Coleoptera</taxon>
        <taxon>Polyphaga</taxon>
        <taxon>Cucujiformia</taxon>
        <taxon>Curculionidae</taxon>
        <taxon>Scolytinae</taxon>
        <taxon>Hypothenemus</taxon>
    </lineage>
</organism>
<gene>
    <name evidence="3" type="ORF">ABEB36_009260</name>
</gene>
<dbReference type="AlphaFoldDB" id="A0ABD1EG15"/>
<name>A0ABD1EG15_HYPHA</name>
<dbReference type="EMBL" id="JBDJPC010000007">
    <property type="protein sequence ID" value="KAL1493556.1"/>
    <property type="molecule type" value="Genomic_DNA"/>
</dbReference>
<evidence type="ECO:0000313" key="3">
    <source>
        <dbReference type="EMBL" id="KAL1493556.1"/>
    </source>
</evidence>
<feature type="domain" description="BESS" evidence="2">
    <location>
        <begin position="70"/>
        <end position="109"/>
    </location>
</feature>
<dbReference type="InterPro" id="IPR004210">
    <property type="entry name" value="BESS_motif"/>
</dbReference>
<evidence type="ECO:0000313" key="4">
    <source>
        <dbReference type="Proteomes" id="UP001566132"/>
    </source>
</evidence>